<feature type="compositionally biased region" description="Low complexity" evidence="2">
    <location>
        <begin position="28"/>
        <end position="60"/>
    </location>
</feature>
<sequence length="1018" mass="106349">MTIMGSVDISFTNSTQIAKGAEQTAGSAQQTANTAQETANGAAQTAGQAQETAEAATQTATQAAEAAADAAQAAQTAITTANGKNKAYYGATTPTSPKSGDIWFVEDSSGNVTAIKHYDGTQWVTDVDNTALAQQISAAQAAADNAVTVGQAAQQTAADAEAKGDAAAKTAEEAKDAATKAQADAASAVTSANNAVDTANKATQDAQDAIDKAQDGFDAAQDALSKAGAAVDTANTAKQVASDAATQANTAKTNAQTAMSNAQDAISQAKAANDNANTREKSIIKSNTAPSDPATDQLWIDTSKTPQIMRRWTGSTWVDLSPTQASQIGAVSTTTYTTDITNINNTLSQKASATTVNTLTGRVDKAETAISQNASDIALKADKSYVDTIKNTVDNHSTLISQNADAIALKASQSTVDALTGRVSTAEATLKTQADQISARITKTDADAKYATQTALTATANSLTSNITAVQTNLDNLSVGGRNYVLNSTLDNVSNWFFKNGVTVDSSMLYNGHKTLKFSASDLSSDTWLFAKPPLRNAKAGEIYSAGAWFNLKSNTMASDDGAYLVIEFYDSSKTRIAYWNIRADNTVLDKWQYVKSENRTAPTNTAYVTVTSFSKRNGTFWVADMTLNKGTKVSDWSPAPEDMATQSQISQLSDDINLRVQKNDVITQINLSTESILIAGNKVHITGQTTIDNAVIKDAMIASMTANKLTAGTIDANVITVKNINASNITAGTLSADRIAARSIDASKLATGTITAASGVIGSLDASKITTGTLDAAKINVVNLTADSIKSGTLTSININGGNINIGGGKFTVDSNGLMSATNATVTGSFSSSAKDDQGTWDASLSSGRIAMSKIGDASETGGQYVPIYEANISAGGIYTVMRRNSRPWNYVQMSAGAVGSNDTFISVTANEGDSSALYPEKLVVGNRTIVGTDGLHLDDDIVIGSGGWRALKFQTIRYNSTDYPAITQKDGKAGILFGSGYMYLLCSNKVVNLAQVYWPTKIDSSGKVVTWVNPLK</sequence>
<name>A0A0B5WRS8_HEYCO</name>
<dbReference type="PANTHER" id="PTHR12460:SF38">
    <property type="entry name" value="KINETOPLAST-ASSOCIATED PROTEIN-LIKE PROTEIN"/>
    <property type="match status" value="1"/>
</dbReference>
<dbReference type="KEGG" id="bcoa:BF29_2550"/>
<dbReference type="AlphaFoldDB" id="A0A0B5WRS8"/>
<dbReference type="RefSeq" id="WP_029142830.1">
    <property type="nucleotide sequence ID" value="NZ_ALAS01000229.1"/>
</dbReference>
<dbReference type="EMBL" id="FQUB01000071">
    <property type="protein sequence ID" value="SHF77680.1"/>
    <property type="molecule type" value="Genomic_DNA"/>
</dbReference>
<proteinExistence type="predicted"/>
<evidence type="ECO:0000313" key="3">
    <source>
        <dbReference type="EMBL" id="SHF77680.1"/>
    </source>
</evidence>
<evidence type="ECO:0000313" key="4">
    <source>
        <dbReference type="Proteomes" id="UP000184029"/>
    </source>
</evidence>
<dbReference type="Proteomes" id="UP000184029">
    <property type="component" value="Unassembled WGS sequence"/>
</dbReference>
<protein>
    <submittedName>
        <fullName evidence="3">Gp58-like protein</fullName>
    </submittedName>
</protein>
<evidence type="ECO:0000256" key="2">
    <source>
        <dbReference type="SAM" id="MobiDB-lite"/>
    </source>
</evidence>
<keyword evidence="1" id="KW-0175">Coiled coil</keyword>
<dbReference type="KEGG" id="bcoa:BF29_2626"/>
<evidence type="ECO:0000256" key="1">
    <source>
        <dbReference type="SAM" id="Coils"/>
    </source>
</evidence>
<feature type="region of interest" description="Disordered" evidence="2">
    <location>
        <begin position="22"/>
        <end position="60"/>
    </location>
</feature>
<gene>
    <name evidence="3" type="ORF">SAMN02745208_02658</name>
</gene>
<comment type="caution">
    <text evidence="3">The sequence shown here is derived from an EMBL/GenBank/DDBJ whole genome shotgun (WGS) entry which is preliminary data.</text>
</comment>
<dbReference type="HOGENOM" id="CLU_296411_0_0_9"/>
<dbReference type="GeneID" id="29812906"/>
<accession>A0A0B5WRS8</accession>
<feature type="coiled-coil region" evidence="1">
    <location>
        <begin position="252"/>
        <end position="279"/>
    </location>
</feature>
<reference evidence="3 4" key="1">
    <citation type="submission" date="2016-11" db="EMBL/GenBank/DDBJ databases">
        <authorList>
            <person name="Varghese N."/>
            <person name="Submissions S."/>
        </authorList>
    </citation>
    <scope>NUCLEOTIDE SEQUENCE [LARGE SCALE GENOMIC DNA]</scope>
    <source>
        <strain evidence="3 4">DSM 1</strain>
    </source>
</reference>
<organism evidence="3 4">
    <name type="scientific">Heyndrickxia coagulans DSM 1 = ATCC 7050</name>
    <dbReference type="NCBI Taxonomy" id="1121088"/>
    <lineage>
        <taxon>Bacteria</taxon>
        <taxon>Bacillati</taxon>
        <taxon>Bacillota</taxon>
        <taxon>Bacilli</taxon>
        <taxon>Bacillales</taxon>
        <taxon>Bacillaceae</taxon>
        <taxon>Heyndrickxia</taxon>
    </lineage>
</organism>
<dbReference type="PANTHER" id="PTHR12460">
    <property type="entry name" value="CYCLIN-DEPENDENT KINASE INHIBITOR-RELATED PROTEIN"/>
    <property type="match status" value="1"/>
</dbReference>